<dbReference type="Proteomes" id="UP000077755">
    <property type="component" value="Chromosome 6"/>
</dbReference>
<evidence type="ECO:0000256" key="2">
    <source>
        <dbReference type="ARBA" id="ARBA00022618"/>
    </source>
</evidence>
<evidence type="ECO:0000313" key="10">
    <source>
        <dbReference type="Proteomes" id="UP000077755"/>
    </source>
</evidence>
<evidence type="ECO:0000256" key="4">
    <source>
        <dbReference type="ARBA" id="ARBA00023306"/>
    </source>
</evidence>
<feature type="compositionally biased region" description="Basic and acidic residues" evidence="7">
    <location>
        <begin position="341"/>
        <end position="389"/>
    </location>
</feature>
<organism evidence="9 10">
    <name type="scientific">Daucus carota subsp. sativus</name>
    <name type="common">Carrot</name>
    <dbReference type="NCBI Taxonomy" id="79200"/>
    <lineage>
        <taxon>Eukaryota</taxon>
        <taxon>Viridiplantae</taxon>
        <taxon>Streptophyta</taxon>
        <taxon>Embryophyta</taxon>
        <taxon>Tracheophyta</taxon>
        <taxon>Spermatophyta</taxon>
        <taxon>Magnoliopsida</taxon>
        <taxon>eudicotyledons</taxon>
        <taxon>Gunneridae</taxon>
        <taxon>Pentapetalae</taxon>
        <taxon>asterids</taxon>
        <taxon>campanulids</taxon>
        <taxon>Apiales</taxon>
        <taxon>Apiaceae</taxon>
        <taxon>Apioideae</taxon>
        <taxon>Scandiceae</taxon>
        <taxon>Daucinae</taxon>
        <taxon>Daucus</taxon>
        <taxon>Daucus sect. Daucus</taxon>
    </lineage>
</organism>
<feature type="region of interest" description="Disordered" evidence="7">
    <location>
        <begin position="258"/>
        <end position="436"/>
    </location>
</feature>
<dbReference type="Pfam" id="PF21797">
    <property type="entry name" value="CycT2-like_C"/>
    <property type="match status" value="1"/>
</dbReference>
<keyword evidence="2" id="KW-0132">Cell division</keyword>
<evidence type="ECO:0000256" key="3">
    <source>
        <dbReference type="ARBA" id="ARBA00023127"/>
    </source>
</evidence>
<name>A0AAF0XET4_DAUCS</name>
<dbReference type="GO" id="GO:0051301">
    <property type="term" value="P:cell division"/>
    <property type="evidence" value="ECO:0007669"/>
    <property type="project" value="UniProtKB-KW"/>
</dbReference>
<dbReference type="PIRSF" id="PIRSF036580">
    <property type="entry name" value="Cyclin_L"/>
    <property type="match status" value="1"/>
</dbReference>
<evidence type="ECO:0000259" key="8">
    <source>
        <dbReference type="SMART" id="SM00385"/>
    </source>
</evidence>
<dbReference type="AlphaFoldDB" id="A0AAF0XET4"/>
<feature type="compositionally biased region" description="Basic and acidic residues" evidence="7">
    <location>
        <begin position="414"/>
        <end position="427"/>
    </location>
</feature>
<dbReference type="Gene3D" id="1.10.472.10">
    <property type="entry name" value="Cyclin-like"/>
    <property type="match status" value="2"/>
</dbReference>
<dbReference type="InterPro" id="IPR043198">
    <property type="entry name" value="Cyclin/Ssn8"/>
</dbReference>
<dbReference type="Pfam" id="PF00134">
    <property type="entry name" value="Cyclin_N"/>
    <property type="match status" value="1"/>
</dbReference>
<dbReference type="GO" id="GO:0006357">
    <property type="term" value="P:regulation of transcription by RNA polymerase II"/>
    <property type="evidence" value="ECO:0007669"/>
    <property type="project" value="InterPro"/>
</dbReference>
<protein>
    <recommendedName>
        <fullName evidence="5">Cyclin-L1-1</fullName>
    </recommendedName>
</protein>
<dbReference type="InterPro" id="IPR013763">
    <property type="entry name" value="Cyclin-like_dom"/>
</dbReference>
<dbReference type="InterPro" id="IPR006671">
    <property type="entry name" value="Cyclin_N"/>
</dbReference>
<evidence type="ECO:0000256" key="1">
    <source>
        <dbReference type="ARBA" id="ARBA00010589"/>
    </source>
</evidence>
<evidence type="ECO:0000256" key="6">
    <source>
        <dbReference type="RuleBase" id="RU000383"/>
    </source>
</evidence>
<reference evidence="9" key="1">
    <citation type="journal article" date="2016" name="Nat. Genet.">
        <title>A high-quality carrot genome assembly provides new insights into carotenoid accumulation and asterid genome evolution.</title>
        <authorList>
            <person name="Iorizzo M."/>
            <person name="Ellison S."/>
            <person name="Senalik D."/>
            <person name="Zeng P."/>
            <person name="Satapoomin P."/>
            <person name="Huang J."/>
            <person name="Bowman M."/>
            <person name="Iovene M."/>
            <person name="Sanseverino W."/>
            <person name="Cavagnaro P."/>
            <person name="Yildiz M."/>
            <person name="Macko-Podgorni A."/>
            <person name="Moranska E."/>
            <person name="Grzebelus E."/>
            <person name="Grzebelus D."/>
            <person name="Ashrafi H."/>
            <person name="Zheng Z."/>
            <person name="Cheng S."/>
            <person name="Spooner D."/>
            <person name="Van Deynze A."/>
            <person name="Simon P."/>
        </authorList>
    </citation>
    <scope>NUCLEOTIDE SEQUENCE</scope>
    <source>
        <tissue evidence="9">Leaf</tissue>
    </source>
</reference>
<evidence type="ECO:0000256" key="7">
    <source>
        <dbReference type="SAM" id="MobiDB-lite"/>
    </source>
</evidence>
<accession>A0AAF0XET4</accession>
<dbReference type="KEGG" id="dcr:108228131"/>
<dbReference type="PANTHER" id="PTHR10026">
    <property type="entry name" value="CYCLIN"/>
    <property type="match status" value="1"/>
</dbReference>
<sequence>MIYTAIDTFYLSDEELNNSPSRKDGIDEPTEVNLRIYGCDLIQECGILLKLPQAVMASGQVLFHRFYCKKSFAKFNVKRLAASCVWVASKLEENPRKARHVINVFHRMECRRENLPIEHLDSFSKKYAELKLDLIRTERHLLKEMGFVCHVEHPHKFISNYLATLETPPELRQEAWNLANDSLRTTLCVRFKSEVVACGVVYAAARRFQVPLPENPPWWKAFDADKSGIDEVCRVLAHLYSLPKAKYIPVCKEGGSFSTTSKSWDPQPMLKEDTLSGPPTKDDPKTATTVMISSGGSKESLGKAAAGKLKESKKNADISQTAPLVEDEAKEEQMPRKPRSEHKLGAEGERIKEREREKDRVKVRDRERGRDSDREREREDGERDREKIKDRTHRSKEKGRDSGHSGMPKHHSSRDRDHHSSYSSREKDRHRHHSYG</sequence>
<dbReference type="GO" id="GO:0016538">
    <property type="term" value="F:cyclin-dependent protein serine/threonine kinase regulator activity"/>
    <property type="evidence" value="ECO:0007669"/>
    <property type="project" value="InterPro"/>
</dbReference>
<evidence type="ECO:0000256" key="5">
    <source>
        <dbReference type="ARBA" id="ARBA00073269"/>
    </source>
</evidence>
<comment type="similarity">
    <text evidence="1">Belongs to the cyclin family. Cyclin L subfamily.</text>
</comment>
<dbReference type="FunFam" id="1.10.472.10:FF:000068">
    <property type="entry name" value="Cyclin-L1-1 isoform A"/>
    <property type="match status" value="1"/>
</dbReference>
<evidence type="ECO:0000313" key="9">
    <source>
        <dbReference type="EMBL" id="WOH06520.1"/>
    </source>
</evidence>
<keyword evidence="3 6" id="KW-0195">Cyclin</keyword>
<feature type="compositionally biased region" description="Basic and acidic residues" evidence="7">
    <location>
        <begin position="270"/>
        <end position="285"/>
    </location>
</feature>
<dbReference type="EMBL" id="CP093348">
    <property type="protein sequence ID" value="WOH06520.1"/>
    <property type="molecule type" value="Genomic_DNA"/>
</dbReference>
<feature type="domain" description="Cyclin-like" evidence="8">
    <location>
        <begin position="156"/>
        <end position="238"/>
    </location>
</feature>
<dbReference type="FunFam" id="1.10.472.10:FF:000031">
    <property type="entry name" value="cyclin-L1-1-like isoform X1"/>
    <property type="match status" value="1"/>
</dbReference>
<dbReference type="InterPro" id="IPR036915">
    <property type="entry name" value="Cyclin-like_sf"/>
</dbReference>
<dbReference type="CDD" id="cd20594">
    <property type="entry name" value="CYCLIN_AcCycL_rpt2"/>
    <property type="match status" value="1"/>
</dbReference>
<keyword evidence="4" id="KW-0131">Cell cycle</keyword>
<keyword evidence="10" id="KW-1185">Reference proteome</keyword>
<dbReference type="SUPFAM" id="SSF47954">
    <property type="entry name" value="Cyclin-like"/>
    <property type="match status" value="2"/>
</dbReference>
<gene>
    <name evidence="9" type="ORF">DCAR_0625948</name>
</gene>
<proteinExistence type="inferred from homology"/>
<feature type="domain" description="Cyclin-like" evidence="8">
    <location>
        <begin position="40"/>
        <end position="143"/>
    </location>
</feature>
<reference evidence="9" key="2">
    <citation type="submission" date="2022-03" db="EMBL/GenBank/DDBJ databases">
        <title>Draft title - Genomic analysis of global carrot germplasm unveils the trajectory of domestication and the origin of high carotenoid orange carrot.</title>
        <authorList>
            <person name="Iorizzo M."/>
            <person name="Ellison S."/>
            <person name="Senalik D."/>
            <person name="Macko-Podgorni A."/>
            <person name="Grzebelus D."/>
            <person name="Bostan H."/>
            <person name="Rolling W."/>
            <person name="Curaba J."/>
            <person name="Simon P."/>
        </authorList>
    </citation>
    <scope>NUCLEOTIDE SEQUENCE</scope>
    <source>
        <tissue evidence="9">Leaf</tissue>
    </source>
</reference>
<dbReference type="SMART" id="SM00385">
    <property type="entry name" value="CYCLIN"/>
    <property type="match status" value="2"/>
</dbReference>